<evidence type="ECO:0000256" key="11">
    <source>
        <dbReference type="RuleBase" id="RU000304"/>
    </source>
</evidence>
<proteinExistence type="inferred from homology"/>
<dbReference type="GO" id="GO:0004693">
    <property type="term" value="F:cyclin-dependent protein serine/threonine kinase activity"/>
    <property type="evidence" value="ECO:0007669"/>
    <property type="project" value="UniProtKB-EC"/>
</dbReference>
<dbReference type="GO" id="GO:0005634">
    <property type="term" value="C:nucleus"/>
    <property type="evidence" value="ECO:0007669"/>
    <property type="project" value="TreeGrafter"/>
</dbReference>
<feature type="domain" description="Protein kinase" evidence="12">
    <location>
        <begin position="25"/>
        <end position="311"/>
    </location>
</feature>
<dbReference type="PROSITE" id="PS00108">
    <property type="entry name" value="PROTEIN_KINASE_ST"/>
    <property type="match status" value="1"/>
</dbReference>
<dbReference type="GO" id="GO:0090068">
    <property type="term" value="P:positive regulation of cell cycle process"/>
    <property type="evidence" value="ECO:0007669"/>
    <property type="project" value="UniProtKB-ARBA"/>
</dbReference>
<dbReference type="FunFam" id="1.10.510.10:FF:000706">
    <property type="entry name" value="Cyclin-dependent kinase 1"/>
    <property type="match status" value="1"/>
</dbReference>
<dbReference type="InterPro" id="IPR050108">
    <property type="entry name" value="CDK"/>
</dbReference>
<dbReference type="AlphaFoldDB" id="A0A5E4NCK1"/>
<evidence type="ECO:0000256" key="9">
    <source>
        <dbReference type="ARBA" id="ARBA00048367"/>
    </source>
</evidence>
<gene>
    <name evidence="13" type="ORF">CINCED_3A017883</name>
</gene>
<organism evidence="13 14">
    <name type="scientific">Cinara cedri</name>
    <dbReference type="NCBI Taxonomy" id="506608"/>
    <lineage>
        <taxon>Eukaryota</taxon>
        <taxon>Metazoa</taxon>
        <taxon>Ecdysozoa</taxon>
        <taxon>Arthropoda</taxon>
        <taxon>Hexapoda</taxon>
        <taxon>Insecta</taxon>
        <taxon>Pterygota</taxon>
        <taxon>Neoptera</taxon>
        <taxon>Paraneoptera</taxon>
        <taxon>Hemiptera</taxon>
        <taxon>Sternorrhyncha</taxon>
        <taxon>Aphidomorpha</taxon>
        <taxon>Aphidoidea</taxon>
        <taxon>Aphididae</taxon>
        <taxon>Lachninae</taxon>
        <taxon>Cinara</taxon>
    </lineage>
</organism>
<dbReference type="Gene3D" id="1.10.510.10">
    <property type="entry name" value="Transferase(Phosphotransferase) domain 1"/>
    <property type="match status" value="1"/>
</dbReference>
<protein>
    <recommendedName>
        <fullName evidence="2">cyclin-dependent kinase</fullName>
        <ecNumber evidence="2">2.7.11.22</ecNumber>
    </recommendedName>
</protein>
<evidence type="ECO:0000313" key="13">
    <source>
        <dbReference type="EMBL" id="VVC40196.1"/>
    </source>
</evidence>
<dbReference type="OrthoDB" id="1732493at2759"/>
<evidence type="ECO:0000256" key="8">
    <source>
        <dbReference type="ARBA" id="ARBA00047811"/>
    </source>
</evidence>
<dbReference type="GO" id="GO:0000307">
    <property type="term" value="C:cyclin-dependent protein kinase holoenzyme complex"/>
    <property type="evidence" value="ECO:0007669"/>
    <property type="project" value="TreeGrafter"/>
</dbReference>
<dbReference type="InterPro" id="IPR011009">
    <property type="entry name" value="Kinase-like_dom_sf"/>
</dbReference>
<dbReference type="GO" id="GO:0005524">
    <property type="term" value="F:ATP binding"/>
    <property type="evidence" value="ECO:0007669"/>
    <property type="project" value="UniProtKB-UniRule"/>
</dbReference>
<dbReference type="FunFam" id="3.30.200.20:FF:000375">
    <property type="entry name" value="Cell division related protein kinase 2"/>
    <property type="match status" value="1"/>
</dbReference>
<evidence type="ECO:0000256" key="1">
    <source>
        <dbReference type="ARBA" id="ARBA00006485"/>
    </source>
</evidence>
<dbReference type="GO" id="GO:0010468">
    <property type="term" value="P:regulation of gene expression"/>
    <property type="evidence" value="ECO:0007669"/>
    <property type="project" value="TreeGrafter"/>
</dbReference>
<dbReference type="Proteomes" id="UP000325440">
    <property type="component" value="Unassembled WGS sequence"/>
</dbReference>
<evidence type="ECO:0000256" key="7">
    <source>
        <dbReference type="ARBA" id="ARBA00022840"/>
    </source>
</evidence>
<dbReference type="PROSITE" id="PS50011">
    <property type="entry name" value="PROTEIN_KINASE_DOM"/>
    <property type="match status" value="1"/>
</dbReference>
<dbReference type="PROSITE" id="PS00107">
    <property type="entry name" value="PROTEIN_KINASE_ATP"/>
    <property type="match status" value="1"/>
</dbReference>
<evidence type="ECO:0000256" key="3">
    <source>
        <dbReference type="ARBA" id="ARBA00022527"/>
    </source>
</evidence>
<comment type="catalytic activity">
    <reaction evidence="9">
        <text>L-seryl-[protein] + ATP = O-phospho-L-seryl-[protein] + ADP + H(+)</text>
        <dbReference type="Rhea" id="RHEA:17989"/>
        <dbReference type="Rhea" id="RHEA-COMP:9863"/>
        <dbReference type="Rhea" id="RHEA-COMP:11604"/>
        <dbReference type="ChEBI" id="CHEBI:15378"/>
        <dbReference type="ChEBI" id="CHEBI:29999"/>
        <dbReference type="ChEBI" id="CHEBI:30616"/>
        <dbReference type="ChEBI" id="CHEBI:83421"/>
        <dbReference type="ChEBI" id="CHEBI:456216"/>
        <dbReference type="EC" id="2.7.11.22"/>
    </reaction>
</comment>
<dbReference type="SUPFAM" id="SSF56112">
    <property type="entry name" value="Protein kinase-like (PK-like)"/>
    <property type="match status" value="1"/>
</dbReference>
<accession>A0A5E4NCK1</accession>
<keyword evidence="3 11" id="KW-0723">Serine/threonine-protein kinase</keyword>
<dbReference type="Pfam" id="PF00069">
    <property type="entry name" value="Pkinase"/>
    <property type="match status" value="1"/>
</dbReference>
<evidence type="ECO:0000256" key="10">
    <source>
        <dbReference type="PROSITE-ProRule" id="PRU10141"/>
    </source>
</evidence>
<dbReference type="GO" id="GO:0030332">
    <property type="term" value="F:cyclin binding"/>
    <property type="evidence" value="ECO:0007669"/>
    <property type="project" value="TreeGrafter"/>
</dbReference>
<dbReference type="Gene3D" id="3.30.200.20">
    <property type="entry name" value="Phosphorylase Kinase, domain 1"/>
    <property type="match status" value="1"/>
</dbReference>
<dbReference type="EC" id="2.7.11.22" evidence="2"/>
<dbReference type="GO" id="GO:0007165">
    <property type="term" value="P:signal transduction"/>
    <property type="evidence" value="ECO:0007669"/>
    <property type="project" value="TreeGrafter"/>
</dbReference>
<evidence type="ECO:0000256" key="6">
    <source>
        <dbReference type="ARBA" id="ARBA00022777"/>
    </source>
</evidence>
<keyword evidence="14" id="KW-1185">Reference proteome</keyword>
<dbReference type="InterPro" id="IPR017441">
    <property type="entry name" value="Protein_kinase_ATP_BS"/>
</dbReference>
<evidence type="ECO:0000313" key="14">
    <source>
        <dbReference type="Proteomes" id="UP000325440"/>
    </source>
</evidence>
<dbReference type="PANTHER" id="PTHR24056:SF254">
    <property type="entry name" value="CYCLIN-DEPENDENT KINASE 2"/>
    <property type="match status" value="1"/>
</dbReference>
<keyword evidence="6 13" id="KW-0418">Kinase</keyword>
<keyword evidence="4" id="KW-0808">Transferase</keyword>
<name>A0A5E4NCK1_9HEMI</name>
<dbReference type="InterPro" id="IPR000719">
    <property type="entry name" value="Prot_kinase_dom"/>
</dbReference>
<reference evidence="13 14" key="1">
    <citation type="submission" date="2019-08" db="EMBL/GenBank/DDBJ databases">
        <authorList>
            <person name="Alioto T."/>
            <person name="Alioto T."/>
            <person name="Gomez Garrido J."/>
        </authorList>
    </citation>
    <scope>NUCLEOTIDE SEQUENCE [LARGE SCALE GENOMIC DNA]</scope>
</reference>
<evidence type="ECO:0000259" key="12">
    <source>
        <dbReference type="PROSITE" id="PS50011"/>
    </source>
</evidence>
<dbReference type="GO" id="GO:0005737">
    <property type="term" value="C:cytoplasm"/>
    <property type="evidence" value="ECO:0007669"/>
    <property type="project" value="TreeGrafter"/>
</dbReference>
<dbReference type="SMART" id="SM00220">
    <property type="entry name" value="S_TKc"/>
    <property type="match status" value="1"/>
</dbReference>
<feature type="binding site" evidence="10">
    <location>
        <position position="54"/>
    </location>
    <ligand>
        <name>ATP</name>
        <dbReference type="ChEBI" id="CHEBI:30616"/>
    </ligand>
</feature>
<comment type="similarity">
    <text evidence="1">Belongs to the protein kinase superfamily. CMGC Ser/Thr protein kinase family. CDC2/CDKX subfamily.</text>
</comment>
<dbReference type="GO" id="GO:0010389">
    <property type="term" value="P:regulation of G2/M transition of mitotic cell cycle"/>
    <property type="evidence" value="ECO:0007669"/>
    <property type="project" value="TreeGrafter"/>
</dbReference>
<dbReference type="GO" id="GO:0051446">
    <property type="term" value="P:positive regulation of meiotic cell cycle"/>
    <property type="evidence" value="ECO:0007669"/>
    <property type="project" value="UniProtKB-ARBA"/>
</dbReference>
<keyword evidence="7 10" id="KW-0067">ATP-binding</keyword>
<evidence type="ECO:0000256" key="4">
    <source>
        <dbReference type="ARBA" id="ARBA00022679"/>
    </source>
</evidence>
<comment type="catalytic activity">
    <reaction evidence="8">
        <text>L-threonyl-[protein] + ATP = O-phospho-L-threonyl-[protein] + ADP + H(+)</text>
        <dbReference type="Rhea" id="RHEA:46608"/>
        <dbReference type="Rhea" id="RHEA-COMP:11060"/>
        <dbReference type="Rhea" id="RHEA-COMP:11605"/>
        <dbReference type="ChEBI" id="CHEBI:15378"/>
        <dbReference type="ChEBI" id="CHEBI:30013"/>
        <dbReference type="ChEBI" id="CHEBI:30616"/>
        <dbReference type="ChEBI" id="CHEBI:61977"/>
        <dbReference type="ChEBI" id="CHEBI:456216"/>
        <dbReference type="EC" id="2.7.11.22"/>
    </reaction>
</comment>
<sequence length="323" mass="37440">MQSALKNRLFVKEGPTKNISINVNYDKLEQIGEGTYGVVYKALDKQTGKFVALKKVRMETSAEGVPSTAMREISLLKEINHENVVKLHDVIMSDNKLFLVFEFMDQDLKKLLESRRKEFGSGLPEPIIKNYLYQILNALAYCHMHRIIHRDLKPQNLLVNNNGGIKLADFGLARAFSFPLRNYTHEVITLWYRAPEILLGAKIYTMAVDLWSLGCIFTEMMTLRPLFPGDSEIDQLFRIFRTLGTPTDSTWPGVHRYPDFKPLFPLWDARHIDDFLPELNEKNQQKVFYALCTYNPANRMSAEKIMEMEYFHNIRLTSLPETP</sequence>
<evidence type="ECO:0000256" key="2">
    <source>
        <dbReference type="ARBA" id="ARBA00012425"/>
    </source>
</evidence>
<dbReference type="InterPro" id="IPR008271">
    <property type="entry name" value="Ser/Thr_kinase_AS"/>
</dbReference>
<dbReference type="EMBL" id="CABPRJ010001901">
    <property type="protein sequence ID" value="VVC40196.1"/>
    <property type="molecule type" value="Genomic_DNA"/>
</dbReference>
<dbReference type="PANTHER" id="PTHR24056">
    <property type="entry name" value="CELL DIVISION PROTEIN KINASE"/>
    <property type="match status" value="1"/>
</dbReference>
<keyword evidence="5 10" id="KW-0547">Nucleotide-binding</keyword>
<dbReference type="GO" id="GO:0000082">
    <property type="term" value="P:G1/S transition of mitotic cell cycle"/>
    <property type="evidence" value="ECO:0007669"/>
    <property type="project" value="TreeGrafter"/>
</dbReference>
<evidence type="ECO:0000256" key="5">
    <source>
        <dbReference type="ARBA" id="ARBA00022741"/>
    </source>
</evidence>